<dbReference type="InterPro" id="IPR050224">
    <property type="entry name" value="TALE_homeobox"/>
</dbReference>
<dbReference type="PANTHER" id="PTHR11850">
    <property type="entry name" value="HOMEOBOX PROTEIN TRANSCRIPTION FACTORS"/>
    <property type="match status" value="1"/>
</dbReference>
<dbReference type="GO" id="GO:0005634">
    <property type="term" value="C:nucleus"/>
    <property type="evidence" value="ECO:0007669"/>
    <property type="project" value="UniProtKB-SubCell"/>
</dbReference>
<evidence type="ECO:0000313" key="7">
    <source>
        <dbReference type="EMBL" id="KAF6040678.1"/>
    </source>
</evidence>
<dbReference type="EMBL" id="VXIV02000115">
    <property type="protein sequence ID" value="KAF6040678.1"/>
    <property type="molecule type" value="Genomic_DNA"/>
</dbReference>
<keyword evidence="3 4" id="KW-0539">Nucleus</keyword>
<organism evidence="7 8">
    <name type="scientific">Bugula neritina</name>
    <name type="common">Brown bryozoan</name>
    <name type="synonym">Sertularia neritina</name>
    <dbReference type="NCBI Taxonomy" id="10212"/>
    <lineage>
        <taxon>Eukaryota</taxon>
        <taxon>Metazoa</taxon>
        <taxon>Spiralia</taxon>
        <taxon>Lophotrochozoa</taxon>
        <taxon>Bryozoa</taxon>
        <taxon>Gymnolaemata</taxon>
        <taxon>Cheilostomatida</taxon>
        <taxon>Flustrina</taxon>
        <taxon>Buguloidea</taxon>
        <taxon>Bugulidae</taxon>
        <taxon>Bugula</taxon>
    </lineage>
</organism>
<proteinExistence type="predicted"/>
<dbReference type="AlphaFoldDB" id="A0A7J7KRA5"/>
<feature type="region of interest" description="Disordered" evidence="5">
    <location>
        <begin position="115"/>
        <end position="141"/>
    </location>
</feature>
<dbReference type="GO" id="GO:0000981">
    <property type="term" value="F:DNA-binding transcription factor activity, RNA polymerase II-specific"/>
    <property type="evidence" value="ECO:0007669"/>
    <property type="project" value="InterPro"/>
</dbReference>
<name>A0A7J7KRA5_BUGNE</name>
<dbReference type="OrthoDB" id="21495at2759"/>
<feature type="DNA-binding region" description="Homeobox" evidence="4">
    <location>
        <begin position="3"/>
        <end position="52"/>
    </location>
</feature>
<evidence type="ECO:0000313" key="8">
    <source>
        <dbReference type="Proteomes" id="UP000593567"/>
    </source>
</evidence>
<dbReference type="SMART" id="SM00389">
    <property type="entry name" value="HOX"/>
    <property type="match status" value="1"/>
</dbReference>
<dbReference type="Pfam" id="PF05920">
    <property type="entry name" value="Homeobox_KN"/>
    <property type="match status" value="1"/>
</dbReference>
<comment type="subcellular location">
    <subcellularLocation>
        <location evidence="4">Nucleus</location>
    </subcellularLocation>
</comment>
<evidence type="ECO:0000256" key="5">
    <source>
        <dbReference type="SAM" id="MobiDB-lite"/>
    </source>
</evidence>
<dbReference type="Proteomes" id="UP000593567">
    <property type="component" value="Unassembled WGS sequence"/>
</dbReference>
<comment type="caution">
    <text evidence="7">The sequence shown here is derived from an EMBL/GenBank/DDBJ whole genome shotgun (WGS) entry which is preliminary data.</text>
</comment>
<evidence type="ECO:0000256" key="2">
    <source>
        <dbReference type="ARBA" id="ARBA00023155"/>
    </source>
</evidence>
<accession>A0A7J7KRA5</accession>
<protein>
    <recommendedName>
        <fullName evidence="6">Homeobox domain-containing protein</fullName>
    </recommendedName>
</protein>
<keyword evidence="1 4" id="KW-0238">DNA-binding</keyword>
<dbReference type="PROSITE" id="PS00027">
    <property type="entry name" value="HOMEOBOX_1"/>
    <property type="match status" value="1"/>
</dbReference>
<dbReference type="PROSITE" id="PS50071">
    <property type="entry name" value="HOMEOBOX_2"/>
    <property type="match status" value="1"/>
</dbReference>
<dbReference type="InterPro" id="IPR017970">
    <property type="entry name" value="Homeobox_CS"/>
</dbReference>
<evidence type="ECO:0000256" key="4">
    <source>
        <dbReference type="PROSITE-ProRule" id="PRU00108"/>
    </source>
</evidence>
<gene>
    <name evidence="7" type="ORF">EB796_001007</name>
</gene>
<evidence type="ECO:0000256" key="3">
    <source>
        <dbReference type="ARBA" id="ARBA00023242"/>
    </source>
</evidence>
<dbReference type="InterPro" id="IPR001356">
    <property type="entry name" value="HD"/>
</dbReference>
<dbReference type="InterPro" id="IPR009057">
    <property type="entry name" value="Homeodomain-like_sf"/>
</dbReference>
<dbReference type="CDD" id="cd00086">
    <property type="entry name" value="homeodomain"/>
    <property type="match status" value="1"/>
</dbReference>
<dbReference type="Gene3D" id="1.10.10.60">
    <property type="entry name" value="Homeodomain-like"/>
    <property type="match status" value="1"/>
</dbReference>
<dbReference type="InterPro" id="IPR008422">
    <property type="entry name" value="KN_HD"/>
</dbReference>
<sequence length="170" mass="19421">MTQPLKLWFLKNRAHPYPSRAEKVLLAEQSGLKFNQVNNWFCNARRRLKAGEPEPSVYPQGENKHSILQRYLNDTLRYGHNTSHYPEISANPIHRYDSLSSADHEDDASSVTHYQQSLLDQPTPTSTQVHVNRNGSSSPSYNLELPHNMSLNDKELSAVRALTYLALGHR</sequence>
<dbReference type="GO" id="GO:0003677">
    <property type="term" value="F:DNA binding"/>
    <property type="evidence" value="ECO:0007669"/>
    <property type="project" value="UniProtKB-UniRule"/>
</dbReference>
<evidence type="ECO:0000256" key="1">
    <source>
        <dbReference type="ARBA" id="ARBA00023125"/>
    </source>
</evidence>
<keyword evidence="2 4" id="KW-0371">Homeobox</keyword>
<keyword evidence="8" id="KW-1185">Reference proteome</keyword>
<evidence type="ECO:0000259" key="6">
    <source>
        <dbReference type="PROSITE" id="PS50071"/>
    </source>
</evidence>
<dbReference type="SUPFAM" id="SSF46689">
    <property type="entry name" value="Homeodomain-like"/>
    <property type="match status" value="1"/>
</dbReference>
<feature type="domain" description="Homeobox" evidence="6">
    <location>
        <begin position="1"/>
        <end position="51"/>
    </location>
</feature>
<reference evidence="7" key="1">
    <citation type="submission" date="2020-06" db="EMBL/GenBank/DDBJ databases">
        <title>Draft genome of Bugula neritina, a colonial animal packing powerful symbionts and potential medicines.</title>
        <authorList>
            <person name="Rayko M."/>
        </authorList>
    </citation>
    <scope>NUCLEOTIDE SEQUENCE [LARGE SCALE GENOMIC DNA]</scope>
    <source>
        <strain evidence="7">Kwan_BN1</strain>
    </source>
</reference>